<dbReference type="HOGENOM" id="CLU_056143_0_0_9"/>
<dbReference type="eggNOG" id="COG1906">
    <property type="taxonomic scope" value="Bacteria"/>
</dbReference>
<organism evidence="2 3">
    <name type="scientific">Desulforamulus ruminis (strain ATCC 23193 / DSM 2154 / NCIMB 8452 / DL)</name>
    <name type="common">Desulfotomaculum ruminis</name>
    <dbReference type="NCBI Taxonomy" id="696281"/>
    <lineage>
        <taxon>Bacteria</taxon>
        <taxon>Bacillati</taxon>
        <taxon>Bacillota</taxon>
        <taxon>Clostridia</taxon>
        <taxon>Eubacteriales</taxon>
        <taxon>Peptococcaceae</taxon>
        <taxon>Desulforamulus</taxon>
    </lineage>
</organism>
<reference evidence="2 3" key="2">
    <citation type="journal article" date="2012" name="Stand. Genomic Sci.">
        <title>Complete genome sequence of the sulfate-reducing firmicute Desulfotomaculum ruminis type strain (DL(T)).</title>
        <authorList>
            <person name="Spring S."/>
            <person name="Visser M."/>
            <person name="Lu M."/>
            <person name="Copeland A."/>
            <person name="Lapidus A."/>
            <person name="Lucas S."/>
            <person name="Cheng J.F."/>
            <person name="Han C."/>
            <person name="Tapia R."/>
            <person name="Goodwin L.A."/>
            <person name="Pitluck S."/>
            <person name="Ivanova N."/>
            <person name="Land M."/>
            <person name="Hauser L."/>
            <person name="Larimer F."/>
            <person name="Rohde M."/>
            <person name="Goker M."/>
            <person name="Detter J.C."/>
            <person name="Kyrpides N.C."/>
            <person name="Woyke T."/>
            <person name="Schaap P.J."/>
            <person name="Plugge C.M."/>
            <person name="Muyzer G."/>
            <person name="Kuever J."/>
            <person name="Pereira I.A."/>
            <person name="Parshina S.N."/>
            <person name="Bernier-Latmani R."/>
            <person name="Stams A.J."/>
            <person name="Klenk H.P."/>
        </authorList>
    </citation>
    <scope>NUCLEOTIDE SEQUENCE [LARGE SCALE GENOMIC DNA]</scope>
    <source>
        <strain evidence="3">ATCC 23193 / DSM 2154 / NCIB 8452 / DL</strain>
    </source>
</reference>
<dbReference type="STRING" id="696281.Desru_3226"/>
<feature type="transmembrane region" description="Helical" evidence="1">
    <location>
        <begin position="96"/>
        <end position="116"/>
    </location>
</feature>
<dbReference type="OrthoDB" id="367235at2"/>
<accession>F6DVH2</accession>
<dbReference type="PANTHER" id="PTHR39556">
    <property type="entry name" value="PROTEIN, PUTATIVE-RELATED"/>
    <property type="match status" value="1"/>
</dbReference>
<evidence type="ECO:0000313" key="2">
    <source>
        <dbReference type="EMBL" id="AEG61432.1"/>
    </source>
</evidence>
<keyword evidence="1" id="KW-0472">Membrane</keyword>
<feature type="transmembrane region" description="Helical" evidence="1">
    <location>
        <begin position="59"/>
        <end position="76"/>
    </location>
</feature>
<dbReference type="InterPro" id="IPR007294">
    <property type="entry name" value="DUF401"/>
</dbReference>
<evidence type="ECO:0000256" key="1">
    <source>
        <dbReference type="SAM" id="Phobius"/>
    </source>
</evidence>
<feature type="transmembrane region" description="Helical" evidence="1">
    <location>
        <begin position="297"/>
        <end position="316"/>
    </location>
</feature>
<evidence type="ECO:0000313" key="3">
    <source>
        <dbReference type="Proteomes" id="UP000009234"/>
    </source>
</evidence>
<dbReference type="AlphaFoldDB" id="F6DVH2"/>
<dbReference type="Proteomes" id="UP000009234">
    <property type="component" value="Chromosome"/>
</dbReference>
<feature type="transmembrane region" description="Helical" evidence="1">
    <location>
        <begin position="29"/>
        <end position="47"/>
    </location>
</feature>
<dbReference type="PANTHER" id="PTHR39556:SF1">
    <property type="entry name" value="PROTEIN, PUTATIVE-RELATED"/>
    <property type="match status" value="1"/>
</dbReference>
<feature type="transmembrane region" description="Helical" evidence="1">
    <location>
        <begin position="323"/>
        <end position="342"/>
    </location>
</feature>
<protein>
    <recommendedName>
        <fullName evidence="4">DUF401 family protein</fullName>
    </recommendedName>
</protein>
<feature type="transmembrane region" description="Helical" evidence="1">
    <location>
        <begin position="348"/>
        <end position="372"/>
    </location>
</feature>
<dbReference type="RefSeq" id="WP_013843178.1">
    <property type="nucleotide sequence ID" value="NC_015589.1"/>
</dbReference>
<proteinExistence type="predicted"/>
<evidence type="ECO:0008006" key="4">
    <source>
        <dbReference type="Google" id="ProtNLM"/>
    </source>
</evidence>
<sequence>MLPLLKILLVFTLIIFMLRKKIGLGTTMMVSSLLLGALFGMTLIPLVKQMVLTLVTPDTLELITALVLIMILESIMRQTGMLRSMTESLFQLPWNFRILTVSIPAIIGFLPSAGGARFSAPLVGQATSEMPYQAEHKVLINYWFRHIWEYSLPMYPGVLLASHFSGLAISTLLLWLFPISILWALLGYWYIFRNYEKKDELRPTSEDVNSDHHTGSSLIALLLNTWPLWATVVLVFANISIALALCGILLVLMIQKRYPLLQVAKTLVEPLTLRIIILTWGTMAFKDVLEASGAVQQISSAIVDFGVPTLLLVTILPLMAGMLTGIVQACIGVAFPLVLAVAHPSPAIVMLAYVSGVLGVMLSPVHLCLILTVEYFKADFVRSYKLLFAPCLLLMVMTMAIFQVFH</sequence>
<keyword evidence="1" id="KW-1133">Transmembrane helix</keyword>
<reference evidence="3" key="1">
    <citation type="submission" date="2011-05" db="EMBL/GenBank/DDBJ databases">
        <title>Complete sequence of Desulfotomaculum ruminis DSM 2154.</title>
        <authorList>
            <person name="Lucas S."/>
            <person name="Copeland A."/>
            <person name="Lapidus A."/>
            <person name="Cheng J.-F."/>
            <person name="Goodwin L."/>
            <person name="Pitluck S."/>
            <person name="Lu M."/>
            <person name="Detter J.C."/>
            <person name="Han C."/>
            <person name="Tapia R."/>
            <person name="Land M."/>
            <person name="Hauser L."/>
            <person name="Kyrpides N."/>
            <person name="Ivanova N."/>
            <person name="Mikhailova N."/>
            <person name="Pagani I."/>
            <person name="Stams A.J.M."/>
            <person name="Plugge C.M."/>
            <person name="Muyzer G."/>
            <person name="Kuever J."/>
            <person name="Parshina S.N."/>
            <person name="Ivanova A.E."/>
            <person name="Nazina T.N."/>
            <person name="Brambilla E."/>
            <person name="Spring S."/>
            <person name="Klenk H.-P."/>
            <person name="Woyke T."/>
        </authorList>
    </citation>
    <scope>NUCLEOTIDE SEQUENCE [LARGE SCALE GENOMIC DNA]</scope>
    <source>
        <strain evidence="3">ATCC 23193 / DSM 2154 / NCIB 8452 / DL</strain>
    </source>
</reference>
<feature type="transmembrane region" description="Helical" evidence="1">
    <location>
        <begin position="228"/>
        <end position="254"/>
    </location>
</feature>
<name>F6DVH2_DESRL</name>
<keyword evidence="1" id="KW-0812">Transmembrane</keyword>
<feature type="transmembrane region" description="Helical" evidence="1">
    <location>
        <begin position="384"/>
        <end position="405"/>
    </location>
</feature>
<dbReference type="EMBL" id="CP002780">
    <property type="protein sequence ID" value="AEG61432.1"/>
    <property type="molecule type" value="Genomic_DNA"/>
</dbReference>
<dbReference type="KEGG" id="dru:Desru_3226"/>
<feature type="transmembrane region" description="Helical" evidence="1">
    <location>
        <begin position="172"/>
        <end position="191"/>
    </location>
</feature>
<gene>
    <name evidence="2" type="ordered locus">Desru_3226</name>
</gene>
<dbReference type="Pfam" id="PF04165">
    <property type="entry name" value="DUF401"/>
    <property type="match status" value="1"/>
</dbReference>
<keyword evidence="3" id="KW-1185">Reference proteome</keyword>